<feature type="region of interest" description="Disordered" evidence="1">
    <location>
        <begin position="1"/>
        <end position="24"/>
    </location>
</feature>
<name>A0ABU6WSD2_9FABA</name>
<proteinExistence type="predicted"/>
<organism evidence="2 3">
    <name type="scientific">Stylosanthes scabra</name>
    <dbReference type="NCBI Taxonomy" id="79078"/>
    <lineage>
        <taxon>Eukaryota</taxon>
        <taxon>Viridiplantae</taxon>
        <taxon>Streptophyta</taxon>
        <taxon>Embryophyta</taxon>
        <taxon>Tracheophyta</taxon>
        <taxon>Spermatophyta</taxon>
        <taxon>Magnoliopsida</taxon>
        <taxon>eudicotyledons</taxon>
        <taxon>Gunneridae</taxon>
        <taxon>Pentapetalae</taxon>
        <taxon>rosids</taxon>
        <taxon>fabids</taxon>
        <taxon>Fabales</taxon>
        <taxon>Fabaceae</taxon>
        <taxon>Papilionoideae</taxon>
        <taxon>50 kb inversion clade</taxon>
        <taxon>dalbergioids sensu lato</taxon>
        <taxon>Dalbergieae</taxon>
        <taxon>Pterocarpus clade</taxon>
        <taxon>Stylosanthes</taxon>
    </lineage>
</organism>
<evidence type="ECO:0000313" key="2">
    <source>
        <dbReference type="EMBL" id="MED6186993.1"/>
    </source>
</evidence>
<gene>
    <name evidence="2" type="ORF">PIB30_072134</name>
</gene>
<protein>
    <submittedName>
        <fullName evidence="2">Uncharacterized protein</fullName>
    </submittedName>
</protein>
<dbReference type="Proteomes" id="UP001341840">
    <property type="component" value="Unassembled WGS sequence"/>
</dbReference>
<sequence>MGASVAKSRSASRNDNFPWRAAVPPPPLPSARSRHFLVHWPLPSPSPVITVASLLVIASRNLIAARSSRAASRCCRQHVRSATLLRVS</sequence>
<evidence type="ECO:0000256" key="1">
    <source>
        <dbReference type="SAM" id="MobiDB-lite"/>
    </source>
</evidence>
<evidence type="ECO:0000313" key="3">
    <source>
        <dbReference type="Proteomes" id="UP001341840"/>
    </source>
</evidence>
<feature type="non-terminal residue" evidence="2">
    <location>
        <position position="88"/>
    </location>
</feature>
<comment type="caution">
    <text evidence="2">The sequence shown here is derived from an EMBL/GenBank/DDBJ whole genome shotgun (WGS) entry which is preliminary data.</text>
</comment>
<dbReference type="EMBL" id="JASCZI010182090">
    <property type="protein sequence ID" value="MED6186993.1"/>
    <property type="molecule type" value="Genomic_DNA"/>
</dbReference>
<accession>A0ABU6WSD2</accession>
<keyword evidence="3" id="KW-1185">Reference proteome</keyword>
<reference evidence="2 3" key="1">
    <citation type="journal article" date="2023" name="Plants (Basel)">
        <title>Bridging the Gap: Combining Genomics and Transcriptomics Approaches to Understand Stylosanthes scabra, an Orphan Legume from the Brazilian Caatinga.</title>
        <authorList>
            <person name="Ferreira-Neto J.R.C."/>
            <person name="da Silva M.D."/>
            <person name="Binneck E."/>
            <person name="de Melo N.F."/>
            <person name="da Silva R.H."/>
            <person name="de Melo A.L.T.M."/>
            <person name="Pandolfi V."/>
            <person name="Bustamante F.O."/>
            <person name="Brasileiro-Vidal A.C."/>
            <person name="Benko-Iseppon A.M."/>
        </authorList>
    </citation>
    <scope>NUCLEOTIDE SEQUENCE [LARGE SCALE GENOMIC DNA]</scope>
    <source>
        <tissue evidence="2">Leaves</tissue>
    </source>
</reference>